<evidence type="ECO:0000313" key="1">
    <source>
        <dbReference type="Proteomes" id="UP000887576"/>
    </source>
</evidence>
<reference evidence="2" key="1">
    <citation type="submission" date="2022-11" db="UniProtKB">
        <authorList>
            <consortium name="WormBaseParasite"/>
        </authorList>
    </citation>
    <scope>IDENTIFICATION</scope>
</reference>
<organism evidence="1 2">
    <name type="scientific">Panagrolaimus sp. JU765</name>
    <dbReference type="NCBI Taxonomy" id="591449"/>
    <lineage>
        <taxon>Eukaryota</taxon>
        <taxon>Metazoa</taxon>
        <taxon>Ecdysozoa</taxon>
        <taxon>Nematoda</taxon>
        <taxon>Chromadorea</taxon>
        <taxon>Rhabditida</taxon>
        <taxon>Tylenchina</taxon>
        <taxon>Panagrolaimomorpha</taxon>
        <taxon>Panagrolaimoidea</taxon>
        <taxon>Panagrolaimidae</taxon>
        <taxon>Panagrolaimus</taxon>
    </lineage>
</organism>
<evidence type="ECO:0000313" key="2">
    <source>
        <dbReference type="WBParaSite" id="JU765_v2.g575.t1"/>
    </source>
</evidence>
<sequence length="199" mass="22958">VGEEREHPYSRILRGLLPYLAGANFIGLIFIVFRYNNRRMIILMILCGLFVNEVARTINRKYQEAIAKRLADDSRREKHVCAPKGYFSAAFDSLAGVFVKTEDDCYKFYREAMVDVDLDVKILATAFSVLGETFGSFFVGLSSAIREAVENYFAPAPFYVQIIKMMVLIILLLVGLVFALKFCQFEIQIPFIKFRWRMF</sequence>
<protein>
    <submittedName>
        <fullName evidence="2">Uncharacterized protein</fullName>
    </submittedName>
</protein>
<name>A0AC34RCS0_9BILA</name>
<dbReference type="WBParaSite" id="JU765_v2.g575.t1">
    <property type="protein sequence ID" value="JU765_v2.g575.t1"/>
    <property type="gene ID" value="JU765_v2.g575"/>
</dbReference>
<proteinExistence type="predicted"/>
<dbReference type="Proteomes" id="UP000887576">
    <property type="component" value="Unplaced"/>
</dbReference>
<accession>A0AC34RCS0</accession>